<accession>A0A813ZSK9</accession>
<dbReference type="Proteomes" id="UP000663864">
    <property type="component" value="Unassembled WGS sequence"/>
</dbReference>
<evidence type="ECO:0000256" key="1">
    <source>
        <dbReference type="SAM" id="MobiDB-lite"/>
    </source>
</evidence>
<dbReference type="EMBL" id="CAJOBD010000046">
    <property type="protein sequence ID" value="CAF3551929.1"/>
    <property type="molecule type" value="Genomic_DNA"/>
</dbReference>
<protein>
    <submittedName>
        <fullName evidence="2">Uncharacterized protein</fullName>
    </submittedName>
</protein>
<sequence>MDSKSEEISSIFERFRQYLMTNEINLLLDEFNHYRTTWSTNKFRMFLTNALVVMRTWADNQQQTVITNQFEDWDTEVVPTTNSTIGDKMKTTAHYLFINIVDYLQSAVRSGQSDRMPTDVEFDMWKRIVTNNWTMNEKFYIHLYNEHICLPTRLTRSLHNDMYNFYISTEKWSSSTKILLIELDFIYLLIHDNVFLGCNHILTALTIFTLNDYIAFTKHSQIDPLNYQTKLITSMNTPEKMKVFLDYYPNVDLAELIPGNSELYQQRIPLTIFDRLLKMEPFYYETIDGIILEKTPNFTSTNLNVRPANILYLFQKLICNGAKLSINLDSAYYQNHRIPFFVSTLGFYLLSTIRYRDVVIIPSSDTANDSDNDIFPNSLTTIKIDQNLNPIYLDSLNNNYIYYLIKRASTFPPLFRSFFFNHLHLCYPLLHKSQFINYKNSIKNIRLRSLYDEIFEQRTFLTLKQRCRLIIKESINKYPLDIKNLIQLPLTLQYYLSFDFLNPNFVQITLEKLNHVNGRIKPSFFDELQFHEHGLAQINGHNDWEDQVPEDIDYDNEHDNDDEPDYDDDKEDADLFDEEGLYSDNGEEDEW</sequence>
<proteinExistence type="predicted"/>
<comment type="caution">
    <text evidence="2">The sequence shown here is derived from an EMBL/GenBank/DDBJ whole genome shotgun (WGS) entry which is preliminary data.</text>
</comment>
<dbReference type="EMBL" id="CAJNOT010000231">
    <property type="protein sequence ID" value="CAF0904568.1"/>
    <property type="molecule type" value="Genomic_DNA"/>
</dbReference>
<evidence type="ECO:0000313" key="2">
    <source>
        <dbReference type="EMBL" id="CAF0904568.1"/>
    </source>
</evidence>
<dbReference type="AlphaFoldDB" id="A0A813ZSK9"/>
<feature type="region of interest" description="Disordered" evidence="1">
    <location>
        <begin position="546"/>
        <end position="591"/>
    </location>
</feature>
<dbReference type="Proteomes" id="UP000663836">
    <property type="component" value="Unassembled WGS sequence"/>
</dbReference>
<reference evidence="2" key="1">
    <citation type="submission" date="2021-02" db="EMBL/GenBank/DDBJ databases">
        <authorList>
            <person name="Nowell W R."/>
        </authorList>
    </citation>
    <scope>NUCLEOTIDE SEQUENCE</scope>
</reference>
<gene>
    <name evidence="3" type="ORF">JBS370_LOCUS1394</name>
    <name evidence="2" type="ORF">ZHD862_LOCUS7565</name>
</gene>
<evidence type="ECO:0000313" key="3">
    <source>
        <dbReference type="EMBL" id="CAF3551929.1"/>
    </source>
</evidence>
<evidence type="ECO:0000313" key="4">
    <source>
        <dbReference type="Proteomes" id="UP000663864"/>
    </source>
</evidence>
<organism evidence="2 4">
    <name type="scientific">Rotaria sordida</name>
    <dbReference type="NCBI Taxonomy" id="392033"/>
    <lineage>
        <taxon>Eukaryota</taxon>
        <taxon>Metazoa</taxon>
        <taxon>Spiralia</taxon>
        <taxon>Gnathifera</taxon>
        <taxon>Rotifera</taxon>
        <taxon>Eurotatoria</taxon>
        <taxon>Bdelloidea</taxon>
        <taxon>Philodinida</taxon>
        <taxon>Philodinidae</taxon>
        <taxon>Rotaria</taxon>
    </lineage>
</organism>
<name>A0A813ZSK9_9BILA</name>